<gene>
    <name evidence="1" type="ORF">SDAV_00607</name>
</gene>
<proteinExistence type="predicted"/>
<keyword evidence="2" id="KW-1185">Reference proteome</keyword>
<dbReference type="KEGG" id="sphh:SDAV_00607"/>
<protein>
    <submittedName>
        <fullName evidence="1">Uncharacterized protein</fullName>
    </submittedName>
</protein>
<organism evidence="1 2">
    <name type="scientific">Spiroplasma phoeniceum P40</name>
    <dbReference type="NCBI Taxonomy" id="1276259"/>
    <lineage>
        <taxon>Bacteria</taxon>
        <taxon>Bacillati</taxon>
        <taxon>Mycoplasmatota</taxon>
        <taxon>Mollicutes</taxon>
        <taxon>Entomoplasmatales</taxon>
        <taxon>Spiroplasmataceae</taxon>
        <taxon>Spiroplasma</taxon>
    </lineage>
</organism>
<accession>A0A345DN10</accession>
<reference evidence="2" key="1">
    <citation type="submission" date="2018-07" db="EMBL/GenBank/DDBJ databases">
        <title>Complete Genome Sequence of Spiroplasma phoeniceum.</title>
        <authorList>
            <person name="Davis R.E."/>
            <person name="Shao J.Y."/>
            <person name="Zhao Y."/>
            <person name="Silver A."/>
            <person name="Stump z."/>
            <person name="Gasparich G."/>
        </authorList>
    </citation>
    <scope>NUCLEOTIDE SEQUENCE [LARGE SCALE GENOMIC DNA]</scope>
    <source>
        <strain evidence="2">P40</strain>
    </source>
</reference>
<dbReference type="EMBL" id="CP031088">
    <property type="protein sequence ID" value="AXF95598.1"/>
    <property type="molecule type" value="Genomic_DNA"/>
</dbReference>
<evidence type="ECO:0000313" key="1">
    <source>
        <dbReference type="EMBL" id="AXF95598.1"/>
    </source>
</evidence>
<evidence type="ECO:0000313" key="2">
    <source>
        <dbReference type="Proteomes" id="UP000253689"/>
    </source>
</evidence>
<dbReference type="AlphaFoldDB" id="A0A345DN10"/>
<name>A0A345DN10_9MOLU</name>
<dbReference type="Proteomes" id="UP000253689">
    <property type="component" value="Chromosome"/>
</dbReference>
<sequence>MILIPFAILFDVFWSFDLLLESEAKTIKPIKRQKINVFKKNHCFTNSNNT</sequence>